<evidence type="ECO:0000256" key="1">
    <source>
        <dbReference type="SAM" id="MobiDB-lite"/>
    </source>
</evidence>
<proteinExistence type="predicted"/>
<organism evidence="3 4">
    <name type="scientific">Blyttiomyces helicus</name>
    <dbReference type="NCBI Taxonomy" id="388810"/>
    <lineage>
        <taxon>Eukaryota</taxon>
        <taxon>Fungi</taxon>
        <taxon>Fungi incertae sedis</taxon>
        <taxon>Chytridiomycota</taxon>
        <taxon>Chytridiomycota incertae sedis</taxon>
        <taxon>Chytridiomycetes</taxon>
        <taxon>Chytridiomycetes incertae sedis</taxon>
        <taxon>Blyttiomyces</taxon>
    </lineage>
</organism>
<evidence type="ECO:0008006" key="5">
    <source>
        <dbReference type="Google" id="ProtNLM"/>
    </source>
</evidence>
<keyword evidence="4" id="KW-1185">Reference proteome</keyword>
<feature type="region of interest" description="Disordered" evidence="1">
    <location>
        <begin position="33"/>
        <end position="68"/>
    </location>
</feature>
<feature type="compositionally biased region" description="Basic and acidic residues" evidence="1">
    <location>
        <begin position="108"/>
        <end position="117"/>
    </location>
</feature>
<gene>
    <name evidence="3" type="ORF">BDK51DRAFT_39051</name>
</gene>
<evidence type="ECO:0000256" key="2">
    <source>
        <dbReference type="SAM" id="SignalP"/>
    </source>
</evidence>
<protein>
    <recommendedName>
        <fullName evidence="5">Secreted protein</fullName>
    </recommendedName>
</protein>
<accession>A0A4P9W9X7</accession>
<feature type="chain" id="PRO_5020363445" description="Secreted protein" evidence="2">
    <location>
        <begin position="24"/>
        <end position="117"/>
    </location>
</feature>
<keyword evidence="2" id="KW-0732">Signal</keyword>
<dbReference type="AlphaFoldDB" id="A0A4P9W9X7"/>
<evidence type="ECO:0000313" key="4">
    <source>
        <dbReference type="Proteomes" id="UP000269721"/>
    </source>
</evidence>
<dbReference type="Proteomes" id="UP000269721">
    <property type="component" value="Unassembled WGS sequence"/>
</dbReference>
<dbReference type="EMBL" id="KZ997047">
    <property type="protein sequence ID" value="RKO87948.1"/>
    <property type="molecule type" value="Genomic_DNA"/>
</dbReference>
<sequence length="117" mass="12841">MSNNVLSLLCFVTVFEFTSKGCGRAGGGFSQAHLKHPLPNTHPDLDFQTEPGAHLGRSPPDSNVEPSPVRVDGRAAILRPYPFQLCFAVSPFSRRILPPPPKNPQRHFARDLGRPNS</sequence>
<reference evidence="4" key="1">
    <citation type="journal article" date="2018" name="Nat. Microbiol.">
        <title>Leveraging single-cell genomics to expand the fungal tree of life.</title>
        <authorList>
            <person name="Ahrendt S.R."/>
            <person name="Quandt C.A."/>
            <person name="Ciobanu D."/>
            <person name="Clum A."/>
            <person name="Salamov A."/>
            <person name="Andreopoulos B."/>
            <person name="Cheng J.F."/>
            <person name="Woyke T."/>
            <person name="Pelin A."/>
            <person name="Henrissat B."/>
            <person name="Reynolds N.K."/>
            <person name="Benny G.L."/>
            <person name="Smith M.E."/>
            <person name="James T.Y."/>
            <person name="Grigoriev I.V."/>
        </authorList>
    </citation>
    <scope>NUCLEOTIDE SEQUENCE [LARGE SCALE GENOMIC DNA]</scope>
</reference>
<name>A0A4P9W9X7_9FUNG</name>
<evidence type="ECO:0000313" key="3">
    <source>
        <dbReference type="EMBL" id="RKO87948.1"/>
    </source>
</evidence>
<feature type="region of interest" description="Disordered" evidence="1">
    <location>
        <begin position="93"/>
        <end position="117"/>
    </location>
</feature>
<feature type="signal peptide" evidence="2">
    <location>
        <begin position="1"/>
        <end position="23"/>
    </location>
</feature>